<dbReference type="PANTHER" id="PTHR23092">
    <property type="entry name" value="POLY(A) RNA POLYMERASE"/>
    <property type="match status" value="1"/>
</dbReference>
<name>A0A1I8GWK5_9PLAT</name>
<comment type="cofactor">
    <cofactor evidence="1">
        <name>Mn(2+)</name>
        <dbReference type="ChEBI" id="CHEBI:29035"/>
    </cofactor>
</comment>
<evidence type="ECO:0000259" key="7">
    <source>
        <dbReference type="Pfam" id="PF03828"/>
    </source>
</evidence>
<organism evidence="9 10">
    <name type="scientific">Macrostomum lignano</name>
    <dbReference type="NCBI Taxonomy" id="282301"/>
    <lineage>
        <taxon>Eukaryota</taxon>
        <taxon>Metazoa</taxon>
        <taxon>Spiralia</taxon>
        <taxon>Lophotrochozoa</taxon>
        <taxon>Platyhelminthes</taxon>
        <taxon>Rhabditophora</taxon>
        <taxon>Macrostomorpha</taxon>
        <taxon>Macrostomida</taxon>
        <taxon>Macrostomidae</taxon>
        <taxon>Macrostomum</taxon>
    </lineage>
</organism>
<evidence type="ECO:0000256" key="4">
    <source>
        <dbReference type="ARBA" id="ARBA00022679"/>
    </source>
</evidence>
<dbReference type="GO" id="GO:0005730">
    <property type="term" value="C:nucleolus"/>
    <property type="evidence" value="ECO:0007669"/>
    <property type="project" value="TreeGrafter"/>
</dbReference>
<dbReference type="GO" id="GO:0046872">
    <property type="term" value="F:metal ion binding"/>
    <property type="evidence" value="ECO:0007669"/>
    <property type="project" value="UniProtKB-KW"/>
</dbReference>
<dbReference type="CDD" id="cd05402">
    <property type="entry name" value="NT_PAP_TUTase"/>
    <property type="match status" value="1"/>
</dbReference>
<feature type="domain" description="Poly(A) RNA polymerase mitochondrial-like central palm" evidence="8">
    <location>
        <begin position="67"/>
        <end position="192"/>
    </location>
</feature>
<dbReference type="InterPro" id="IPR054708">
    <property type="entry name" value="MTPAP-like_central"/>
</dbReference>
<dbReference type="InterPro" id="IPR045862">
    <property type="entry name" value="Trf4-like"/>
</dbReference>
<dbReference type="GO" id="GO:0031123">
    <property type="term" value="P:RNA 3'-end processing"/>
    <property type="evidence" value="ECO:0007669"/>
    <property type="project" value="TreeGrafter"/>
</dbReference>
<evidence type="ECO:0000313" key="10">
    <source>
        <dbReference type="WBParaSite" id="maker-uti_cns_0003256-snap-gene-0.4-mRNA-1"/>
    </source>
</evidence>
<evidence type="ECO:0000259" key="8">
    <source>
        <dbReference type="Pfam" id="PF22600"/>
    </source>
</evidence>
<evidence type="ECO:0000256" key="1">
    <source>
        <dbReference type="ARBA" id="ARBA00001936"/>
    </source>
</evidence>
<dbReference type="AlphaFoldDB" id="A0A1I8GWK5"/>
<dbReference type="Pfam" id="PF03828">
    <property type="entry name" value="PAP_assoc"/>
    <property type="match status" value="1"/>
</dbReference>
<dbReference type="SUPFAM" id="SSF81301">
    <property type="entry name" value="Nucleotidyltransferase"/>
    <property type="match status" value="1"/>
</dbReference>
<comment type="similarity">
    <text evidence="2">Belongs to the DNA polymerase type-B-like family.</text>
</comment>
<evidence type="ECO:0000256" key="6">
    <source>
        <dbReference type="ARBA" id="ARBA00022842"/>
    </source>
</evidence>
<keyword evidence="9" id="KW-1185">Reference proteome</keyword>
<keyword evidence="4" id="KW-0808">Transferase</keyword>
<dbReference type="GO" id="GO:0003729">
    <property type="term" value="F:mRNA binding"/>
    <property type="evidence" value="ECO:0007669"/>
    <property type="project" value="TreeGrafter"/>
</dbReference>
<dbReference type="PANTHER" id="PTHR23092:SF15">
    <property type="entry name" value="INACTIVE NON-CANONICAL POLY(A) RNA POLYMERASE PROTEIN TRF4-2-RELATED"/>
    <property type="match status" value="1"/>
</dbReference>
<dbReference type="Gene3D" id="1.10.1410.10">
    <property type="match status" value="1"/>
</dbReference>
<dbReference type="WBParaSite" id="maker-uti_cns_0003256-snap-gene-0.4-mRNA-1">
    <property type="protein sequence ID" value="maker-uti_cns_0003256-snap-gene-0.4-mRNA-1"/>
    <property type="gene ID" value="maker-uti_cns_0003256-snap-gene-0.4"/>
</dbReference>
<protein>
    <recommendedName>
        <fullName evidence="3">polynucleotide adenylyltransferase</fullName>
        <ecNumber evidence="3">2.7.7.19</ecNumber>
    </recommendedName>
</protein>
<dbReference type="Pfam" id="PF22600">
    <property type="entry name" value="MTPAP-like_central"/>
    <property type="match status" value="1"/>
</dbReference>
<dbReference type="EC" id="2.7.7.19" evidence="3"/>
<keyword evidence="6" id="KW-0460">Magnesium</keyword>
<dbReference type="FunFam" id="1.10.1410.10:FF:000003">
    <property type="entry name" value="non-canonical poly(A) RNA polymerase PAPD7"/>
    <property type="match status" value="1"/>
</dbReference>
<reference evidence="10" key="1">
    <citation type="submission" date="2016-11" db="UniProtKB">
        <authorList>
            <consortium name="WormBaseParasite"/>
        </authorList>
    </citation>
    <scope>IDENTIFICATION</scope>
</reference>
<dbReference type="GO" id="GO:0043634">
    <property type="term" value="P:polyadenylation-dependent ncRNA catabolic process"/>
    <property type="evidence" value="ECO:0007669"/>
    <property type="project" value="TreeGrafter"/>
</dbReference>
<dbReference type="SUPFAM" id="SSF81631">
    <property type="entry name" value="PAP/OAS1 substrate-binding domain"/>
    <property type="match status" value="1"/>
</dbReference>
<dbReference type="FunFam" id="3.30.460.10:FF:000006">
    <property type="entry name" value="non-canonical poly(A) RNA polymerase PAPD5"/>
    <property type="match status" value="1"/>
</dbReference>
<evidence type="ECO:0000256" key="5">
    <source>
        <dbReference type="ARBA" id="ARBA00022723"/>
    </source>
</evidence>
<proteinExistence type="inferred from homology"/>
<dbReference type="Proteomes" id="UP000095280">
    <property type="component" value="Unplaced"/>
</dbReference>
<dbReference type="GO" id="GO:0031499">
    <property type="term" value="C:TRAMP complex"/>
    <property type="evidence" value="ECO:0007669"/>
    <property type="project" value="TreeGrafter"/>
</dbReference>
<feature type="domain" description="PAP-associated" evidence="7">
    <location>
        <begin position="254"/>
        <end position="315"/>
    </location>
</feature>
<dbReference type="InterPro" id="IPR002058">
    <property type="entry name" value="PAP_assoc"/>
</dbReference>
<evidence type="ECO:0000256" key="3">
    <source>
        <dbReference type="ARBA" id="ARBA00012388"/>
    </source>
</evidence>
<evidence type="ECO:0000313" key="9">
    <source>
        <dbReference type="Proteomes" id="UP000095280"/>
    </source>
</evidence>
<dbReference type="Gene3D" id="3.30.460.10">
    <property type="entry name" value="Beta Polymerase, domain 2"/>
    <property type="match status" value="1"/>
</dbReference>
<dbReference type="GO" id="GO:1990817">
    <property type="term" value="F:poly(A) RNA polymerase activity"/>
    <property type="evidence" value="ECO:0007669"/>
    <property type="project" value="UniProtKB-EC"/>
</dbReference>
<dbReference type="InterPro" id="IPR043519">
    <property type="entry name" value="NT_sf"/>
</dbReference>
<keyword evidence="5" id="KW-0479">Metal-binding</keyword>
<sequence>QKIISLPKMNQQQQRLAKTHARSRRYSNQHRRYFSIQQHQPLPLPPWLLGPDGRRPRRLSPGVVGLHEELLLFNQWVAPTPAEAAIRCRVVDRLRALVLRLWPDARLEVFGSSRTGLYLPTSDIDLVLFGRWEALPLRALERALREEGCATDVLDRATVPIVKLRDSLTGLSVDVSFNMPNGVRAAELIASFQARFPCLAPLVMLLKLFLLQRDLNQVWTGGISSYALTLLAVSFLQLHDRRRELTLAPAHQLNLGTLLLEFLELYGRNFNYLTTAIRLSHGGAYVPKEEVQLDGAIHSARPSVLCIEDPLTPGNDIGRSSYGALQVKQAFEFAYLQLHRAVLSSTSQPGMFHSPLSSIVSAGPDLLRYREWAAGPADAFRPVRREVHGPAVSTAAFL</sequence>
<accession>A0A1I8GWK5</accession>
<evidence type="ECO:0000256" key="2">
    <source>
        <dbReference type="ARBA" id="ARBA00008593"/>
    </source>
</evidence>